<evidence type="ECO:0000313" key="2">
    <source>
        <dbReference type="WBParaSite" id="nRc.2.0.1.t24798-RA"/>
    </source>
</evidence>
<dbReference type="Proteomes" id="UP000887565">
    <property type="component" value="Unplaced"/>
</dbReference>
<keyword evidence="1" id="KW-1185">Reference proteome</keyword>
<dbReference type="AlphaFoldDB" id="A0A915JGK0"/>
<accession>A0A915JGK0</accession>
<organism evidence="1 2">
    <name type="scientific">Romanomermis culicivorax</name>
    <name type="common">Nematode worm</name>
    <dbReference type="NCBI Taxonomy" id="13658"/>
    <lineage>
        <taxon>Eukaryota</taxon>
        <taxon>Metazoa</taxon>
        <taxon>Ecdysozoa</taxon>
        <taxon>Nematoda</taxon>
        <taxon>Enoplea</taxon>
        <taxon>Dorylaimia</taxon>
        <taxon>Mermithida</taxon>
        <taxon>Mermithoidea</taxon>
        <taxon>Mermithidae</taxon>
        <taxon>Romanomermis</taxon>
    </lineage>
</organism>
<proteinExistence type="predicted"/>
<evidence type="ECO:0000313" key="1">
    <source>
        <dbReference type="Proteomes" id="UP000887565"/>
    </source>
</evidence>
<protein>
    <submittedName>
        <fullName evidence="2">Uncharacterized protein</fullName>
    </submittedName>
</protein>
<name>A0A915JGK0_ROMCU</name>
<dbReference type="WBParaSite" id="nRc.2.0.1.t24798-RA">
    <property type="protein sequence ID" value="nRc.2.0.1.t24798-RA"/>
    <property type="gene ID" value="nRc.2.0.1.g24798"/>
</dbReference>
<sequence length="43" mass="4331">MDVVPVEPAAPLPPTAPAMDPRIYLPTPAVLPGPQNIATVAAA</sequence>
<reference evidence="2" key="1">
    <citation type="submission" date="2022-11" db="UniProtKB">
        <authorList>
            <consortium name="WormBaseParasite"/>
        </authorList>
    </citation>
    <scope>IDENTIFICATION</scope>
</reference>